<sequence length="167" mass="20746">YVDMHELYDQFINLRKYSEFRRKQFLSTLWEKYEKKMEARAEKGKKSEEKILSQKEFLLAHENDYNEIDYISYLKTFEQFHHIPRHLKYRQKDYLEYLKALQEYLRGFIQRQRPIFDLEKFEKESEEEFQERWQARSVQGWGAGYTRNSRLYCPPTDRLFANEKALE</sequence>
<dbReference type="OrthoDB" id="2160351at2759"/>
<dbReference type="RefSeq" id="XP_002783672.1">
    <property type="nucleotide sequence ID" value="XM_002783626.1"/>
</dbReference>
<evidence type="ECO:0000313" key="1">
    <source>
        <dbReference type="EMBL" id="EER15468.1"/>
    </source>
</evidence>
<dbReference type="GeneID" id="9046218"/>
<dbReference type="EMBL" id="GG673586">
    <property type="protein sequence ID" value="EER15468.1"/>
    <property type="molecule type" value="Genomic_DNA"/>
</dbReference>
<gene>
    <name evidence="1" type="ORF">Pmar_PMAR009747</name>
</gene>
<dbReference type="OMA" id="LAHENDY"/>
<reference evidence="1 2" key="1">
    <citation type="submission" date="2008-07" db="EMBL/GenBank/DDBJ databases">
        <authorList>
            <person name="El-Sayed N."/>
            <person name="Caler E."/>
            <person name="Inman J."/>
            <person name="Amedeo P."/>
            <person name="Hass B."/>
            <person name="Wortman J."/>
        </authorList>
    </citation>
    <scope>NUCLEOTIDE SEQUENCE [LARGE SCALE GENOMIC DNA]</scope>
    <source>
        <strain evidence="2">ATCC 50983 / TXsc</strain>
    </source>
</reference>
<dbReference type="InParanoid" id="C5KJ75"/>
<dbReference type="Proteomes" id="UP000007800">
    <property type="component" value="Unassembled WGS sequence"/>
</dbReference>
<accession>C5KJ75</accession>
<feature type="non-terminal residue" evidence="1">
    <location>
        <position position="1"/>
    </location>
</feature>
<feature type="non-terminal residue" evidence="1">
    <location>
        <position position="167"/>
    </location>
</feature>
<dbReference type="AlphaFoldDB" id="C5KJ75"/>
<keyword evidence="2" id="KW-1185">Reference proteome</keyword>
<name>C5KJ75_PERM5</name>
<organism evidence="2">
    <name type="scientific">Perkinsus marinus (strain ATCC 50983 / TXsc)</name>
    <dbReference type="NCBI Taxonomy" id="423536"/>
    <lineage>
        <taxon>Eukaryota</taxon>
        <taxon>Sar</taxon>
        <taxon>Alveolata</taxon>
        <taxon>Perkinsozoa</taxon>
        <taxon>Perkinsea</taxon>
        <taxon>Perkinsida</taxon>
        <taxon>Perkinsidae</taxon>
        <taxon>Perkinsus</taxon>
    </lineage>
</organism>
<protein>
    <submittedName>
        <fullName evidence="1">Splicesome-associated protein, putative</fullName>
    </submittedName>
</protein>
<evidence type="ECO:0000313" key="2">
    <source>
        <dbReference type="Proteomes" id="UP000007800"/>
    </source>
</evidence>
<proteinExistence type="predicted"/>